<reference evidence="2" key="1">
    <citation type="journal article" date="2019" name="Fungal Biol. Biotechnol.">
        <title>Draft genome sequence of fastidious pathogen Ceratobasidium theobromae, which causes vascular-streak dieback in Theobroma cacao.</title>
        <authorList>
            <person name="Ali S.S."/>
            <person name="Asman A."/>
            <person name="Shao J."/>
            <person name="Firmansyah A.P."/>
            <person name="Susilo A.W."/>
            <person name="Rosmana A."/>
            <person name="McMahon P."/>
            <person name="Junaid M."/>
            <person name="Guest D."/>
            <person name="Kheng T.Y."/>
            <person name="Meinhardt L.W."/>
            <person name="Bailey B.A."/>
        </authorList>
    </citation>
    <scope>NUCLEOTIDE SEQUENCE [LARGE SCALE GENOMIC DNA]</scope>
    <source>
        <strain evidence="2">CT2</strain>
    </source>
</reference>
<dbReference type="SUPFAM" id="SSF56112">
    <property type="entry name" value="Protein kinase-like (PK-like)"/>
    <property type="match status" value="1"/>
</dbReference>
<dbReference type="AlphaFoldDB" id="A0A5N5QKX3"/>
<accession>A0A5N5QKX3</accession>
<organism evidence="2 3">
    <name type="scientific">Ceratobasidium theobromae</name>
    <dbReference type="NCBI Taxonomy" id="1582974"/>
    <lineage>
        <taxon>Eukaryota</taxon>
        <taxon>Fungi</taxon>
        <taxon>Dikarya</taxon>
        <taxon>Basidiomycota</taxon>
        <taxon>Agaricomycotina</taxon>
        <taxon>Agaricomycetes</taxon>
        <taxon>Cantharellales</taxon>
        <taxon>Ceratobasidiaceae</taxon>
        <taxon>Ceratobasidium</taxon>
    </lineage>
</organism>
<sequence>MSNSYISPPSHRPSGKNIPITSASFPATLPTAAELLLKPPTERIPLSQFCKWVSQVPEFSSVVVRQVRYMCSEKHDFILLSCQVSLSTTHSTPWLRIERQPPREEDVLDEDPVIKVDTVQLGGDLIGILLGLECDSWGYFDYPEPDGRSITTLRLGCILEMCECFIVAGNLKKYISLKNNYTWLCYLLFDCLWDCGRCYKGEWIGPPSRLPGPPISAQGIFEIKRTYLSQKHPTCCNQRRGTRPIDVNSSWDSLLEDKTRPLDLYRFLPVAPSHPLAYLPYPGSSQPSILEESRSRCITEIGPKSISWLLIESGSIPLPQFRDRVTESPEYAAGVVRQVEFLRSGSHEFILLSCQVTHSSNFNPTIWLRIERRLDITEANSIYYNKPPAPKDTVQLSYEPTELLLKQQCESRGRFDYTIVDGRSTTLQLQHILYIYGCFITAEKSGQYTVLKHTPRWLDYLLFDILRAAMINIVGRRHYWDLPTTLGLSSILGGLNLDGLNNSAQDSKLPSYDPAADKKFDSDTSPTIRVAIAGEEKKITAPTDSRFEAPSKSPAAKQGKVSAITITYEMPVSEVLEHLGHHGCVDVTTQLDASKSSEYPIVTGGFGDVYRGALQNGHAVSLKCLRMCVDSTDEGKKHLKRAAHEIYVWSTHEIYVWSKCSHRNVLDLIGVARYRDRLAMVSPWMENGNLRRFLARQLSIDRGNLCVQIADGVAYLHRENIVHGDIKADNVLMSEDNTPKLTDFGNAALKEYSLRFSTTTSGPGMSIRWTAPEVIEEITSHTTEADVYALGMTTLEIVTGSVPYNGINDTAVVRRIITKVHPPRPEQHIPSGHEHADRLWSLLIGCWAYIPQDRPTAAGTRDKMKTIRWIEMPGTTR</sequence>
<dbReference type="InterPro" id="IPR011009">
    <property type="entry name" value="Kinase-like_dom_sf"/>
</dbReference>
<feature type="domain" description="Protein kinase" evidence="1">
    <location>
        <begin position="595"/>
        <end position="870"/>
    </location>
</feature>
<keyword evidence="2" id="KW-0808">Transferase</keyword>
<protein>
    <submittedName>
        <fullName evidence="2">Tyrosine kinase catalytic domain containing protein</fullName>
    </submittedName>
</protein>
<dbReference type="PANTHER" id="PTHR44329:SF214">
    <property type="entry name" value="PROTEIN KINASE DOMAIN-CONTAINING PROTEIN"/>
    <property type="match status" value="1"/>
</dbReference>
<gene>
    <name evidence="2" type="ORF">CTheo_4239</name>
</gene>
<dbReference type="PROSITE" id="PS00108">
    <property type="entry name" value="PROTEIN_KINASE_ST"/>
    <property type="match status" value="1"/>
</dbReference>
<dbReference type="SMART" id="SM00220">
    <property type="entry name" value="S_TKc"/>
    <property type="match status" value="1"/>
</dbReference>
<dbReference type="GO" id="GO:0005524">
    <property type="term" value="F:ATP binding"/>
    <property type="evidence" value="ECO:0007669"/>
    <property type="project" value="InterPro"/>
</dbReference>
<proteinExistence type="predicted"/>
<dbReference type="EMBL" id="SSOP01000069">
    <property type="protein sequence ID" value="KAB5592309.1"/>
    <property type="molecule type" value="Genomic_DNA"/>
</dbReference>
<dbReference type="InterPro" id="IPR008271">
    <property type="entry name" value="Ser/Thr_kinase_AS"/>
</dbReference>
<dbReference type="InterPro" id="IPR001245">
    <property type="entry name" value="Ser-Thr/Tyr_kinase_cat_dom"/>
</dbReference>
<dbReference type="InterPro" id="IPR051681">
    <property type="entry name" value="Ser/Thr_Kinases-Pseudokinases"/>
</dbReference>
<dbReference type="Pfam" id="PF07714">
    <property type="entry name" value="PK_Tyr_Ser-Thr"/>
    <property type="match status" value="1"/>
</dbReference>
<dbReference type="InterPro" id="IPR000719">
    <property type="entry name" value="Prot_kinase_dom"/>
</dbReference>
<dbReference type="PANTHER" id="PTHR44329">
    <property type="entry name" value="SERINE/THREONINE-PROTEIN KINASE TNNI3K-RELATED"/>
    <property type="match status" value="1"/>
</dbReference>
<keyword evidence="2" id="KW-0418">Kinase</keyword>
<dbReference type="PROSITE" id="PS50011">
    <property type="entry name" value="PROTEIN_KINASE_DOM"/>
    <property type="match status" value="1"/>
</dbReference>
<evidence type="ECO:0000313" key="3">
    <source>
        <dbReference type="Proteomes" id="UP000383932"/>
    </source>
</evidence>
<evidence type="ECO:0000313" key="2">
    <source>
        <dbReference type="EMBL" id="KAB5592309.1"/>
    </source>
</evidence>
<reference evidence="2" key="2">
    <citation type="submission" date="2019-04" db="EMBL/GenBank/DDBJ databases">
        <authorList>
            <person name="Ali S."/>
            <person name="Shao J."/>
            <person name="Asman A."/>
            <person name="Bailey B."/>
        </authorList>
    </citation>
    <scope>NUCLEOTIDE SEQUENCE</scope>
    <source>
        <strain evidence="2">CT2</strain>
    </source>
</reference>
<evidence type="ECO:0000259" key="1">
    <source>
        <dbReference type="PROSITE" id="PS50011"/>
    </source>
</evidence>
<dbReference type="GO" id="GO:0004674">
    <property type="term" value="F:protein serine/threonine kinase activity"/>
    <property type="evidence" value="ECO:0007669"/>
    <property type="project" value="TreeGrafter"/>
</dbReference>
<name>A0A5N5QKX3_9AGAM</name>
<keyword evidence="3" id="KW-1185">Reference proteome</keyword>
<dbReference type="Gene3D" id="1.10.510.10">
    <property type="entry name" value="Transferase(Phosphotransferase) domain 1"/>
    <property type="match status" value="1"/>
</dbReference>
<comment type="caution">
    <text evidence="2">The sequence shown here is derived from an EMBL/GenBank/DDBJ whole genome shotgun (WGS) entry which is preliminary data.</text>
</comment>
<dbReference type="Proteomes" id="UP000383932">
    <property type="component" value="Unassembled WGS sequence"/>
</dbReference>
<dbReference type="OrthoDB" id="26722at2759"/>